<name>A0A0F7JXZ1_9GAMM</name>
<dbReference type="PROSITE" id="PS51704">
    <property type="entry name" value="GP_PDE"/>
    <property type="match status" value="1"/>
</dbReference>
<dbReference type="GO" id="GO:0008081">
    <property type="term" value="F:phosphoric diester hydrolase activity"/>
    <property type="evidence" value="ECO:0007669"/>
    <property type="project" value="InterPro"/>
</dbReference>
<dbReference type="EMBL" id="CP011412">
    <property type="protein sequence ID" value="AKH19685.1"/>
    <property type="molecule type" value="Genomic_DNA"/>
</dbReference>
<dbReference type="Proteomes" id="UP000034410">
    <property type="component" value="Chromosome"/>
</dbReference>
<accession>A0A0F7JXZ1</accession>
<dbReference type="PANTHER" id="PTHR46211">
    <property type="entry name" value="GLYCEROPHOSPHORYL DIESTER PHOSPHODIESTERASE"/>
    <property type="match status" value="1"/>
</dbReference>
<dbReference type="PANTHER" id="PTHR46211:SF14">
    <property type="entry name" value="GLYCEROPHOSPHODIESTER PHOSPHODIESTERASE"/>
    <property type="match status" value="1"/>
</dbReference>
<dbReference type="AlphaFoldDB" id="A0A0F7JXZ1"/>
<evidence type="ECO:0000313" key="3">
    <source>
        <dbReference type="Proteomes" id="UP000034410"/>
    </source>
</evidence>
<evidence type="ECO:0000313" key="2">
    <source>
        <dbReference type="EMBL" id="AKH19685.1"/>
    </source>
</evidence>
<dbReference type="InterPro" id="IPR030395">
    <property type="entry name" value="GP_PDE_dom"/>
</dbReference>
<dbReference type="KEGG" id="seds:AAY24_04155"/>
<dbReference type="GO" id="GO:0006629">
    <property type="term" value="P:lipid metabolic process"/>
    <property type="evidence" value="ECO:0007669"/>
    <property type="project" value="InterPro"/>
</dbReference>
<sequence length="241" mass="27584">MNSLSSRLVAHRGYMEAYPENSWRGIQAALDLGATWVEFDIQMYAPGRFVLLHDMDFNRTASRPLSLLEITEQQLEQISIHEPLRLGGEHGPEPVPWLHEVLPHLADYPAARVMVEIKEESLHHWGVAPVMQSLLAILDRFSTQCVLISFSYAALNFARENSNLEIGWVLRQYDQFNIDRASVLKPEYLICNHTKLPKTNQLASGPWIWMIYDITDATLARHWIGRGIDLIETRDIGKLIA</sequence>
<organism evidence="2 3">
    <name type="scientific">Sedimenticola thiotaurini</name>
    <dbReference type="NCBI Taxonomy" id="1543721"/>
    <lineage>
        <taxon>Bacteria</taxon>
        <taxon>Pseudomonadati</taxon>
        <taxon>Pseudomonadota</taxon>
        <taxon>Gammaproteobacteria</taxon>
        <taxon>Chromatiales</taxon>
        <taxon>Sedimenticolaceae</taxon>
        <taxon>Sedimenticola</taxon>
    </lineage>
</organism>
<dbReference type="OrthoDB" id="9795622at2"/>
<dbReference type="Gene3D" id="3.20.20.190">
    <property type="entry name" value="Phosphatidylinositol (PI) phosphodiesterase"/>
    <property type="match status" value="1"/>
</dbReference>
<dbReference type="RefSeq" id="WP_046858621.1">
    <property type="nucleotide sequence ID" value="NZ_CP011412.1"/>
</dbReference>
<dbReference type="InterPro" id="IPR017946">
    <property type="entry name" value="PLC-like_Pdiesterase_TIM-brl"/>
</dbReference>
<gene>
    <name evidence="2" type="ORF">AAY24_04155</name>
</gene>
<evidence type="ECO:0000259" key="1">
    <source>
        <dbReference type="PROSITE" id="PS51704"/>
    </source>
</evidence>
<protein>
    <recommendedName>
        <fullName evidence="1">GP-PDE domain-containing protein</fullName>
    </recommendedName>
</protein>
<feature type="domain" description="GP-PDE" evidence="1">
    <location>
        <begin position="6"/>
        <end position="241"/>
    </location>
</feature>
<dbReference type="Pfam" id="PF03009">
    <property type="entry name" value="GDPD"/>
    <property type="match status" value="1"/>
</dbReference>
<keyword evidence="3" id="KW-1185">Reference proteome</keyword>
<dbReference type="SUPFAM" id="SSF51695">
    <property type="entry name" value="PLC-like phosphodiesterases"/>
    <property type="match status" value="1"/>
</dbReference>
<proteinExistence type="predicted"/>
<reference evidence="2 3" key="1">
    <citation type="journal article" date="2015" name="Genome Announc.">
        <title>Complete Genome Sequence of Sedimenticola thiotaurini Strain SIP-G1, a Polyphosphate- and Polyhydroxyalkanoate-Accumulating Sulfur-Oxidizing Gammaproteobacterium Isolated from Salt Marsh Sediments.</title>
        <authorList>
            <person name="Flood B.E."/>
            <person name="Jones D.S."/>
            <person name="Bailey J.V."/>
        </authorList>
    </citation>
    <scope>NUCLEOTIDE SEQUENCE [LARGE SCALE GENOMIC DNA]</scope>
    <source>
        <strain evidence="2 3">SIP-G1</strain>
    </source>
</reference>